<evidence type="ECO:0000313" key="3">
    <source>
        <dbReference type="RefSeq" id="XP_010266068.1"/>
    </source>
</evidence>
<dbReference type="PANTHER" id="PTHR45431:SF3">
    <property type="entry name" value="RHODANESE-LIKE DOMAIN-CONTAINING PROTEIN 15, CHLOROPLASTIC"/>
    <property type="match status" value="1"/>
</dbReference>
<protein>
    <submittedName>
        <fullName evidence="3">Thiosulfate sulfurtransferase 16, chloroplastic isoform X1</fullName>
    </submittedName>
</protein>
<dbReference type="KEGG" id="nnu:104603686"/>
<dbReference type="RefSeq" id="XP_010266068.1">
    <property type="nucleotide sequence ID" value="XM_010267766.2"/>
</dbReference>
<dbReference type="InParanoid" id="A0A1U8ASK9"/>
<dbReference type="FunCoup" id="A0A1U8ASK9">
    <property type="interactions" value="215"/>
</dbReference>
<reference evidence="3" key="1">
    <citation type="submission" date="2025-08" db="UniProtKB">
        <authorList>
            <consortium name="RefSeq"/>
        </authorList>
    </citation>
    <scope>IDENTIFICATION</scope>
</reference>
<dbReference type="CDD" id="cd00158">
    <property type="entry name" value="RHOD"/>
    <property type="match status" value="1"/>
</dbReference>
<dbReference type="InterPro" id="IPR001763">
    <property type="entry name" value="Rhodanese-like_dom"/>
</dbReference>
<dbReference type="Gene3D" id="3.40.250.10">
    <property type="entry name" value="Rhodanese-like domain"/>
    <property type="match status" value="1"/>
</dbReference>
<evidence type="ECO:0000259" key="1">
    <source>
        <dbReference type="PROSITE" id="PS50206"/>
    </source>
</evidence>
<organism evidence="2 3">
    <name type="scientific">Nelumbo nucifera</name>
    <name type="common">Sacred lotus</name>
    <dbReference type="NCBI Taxonomy" id="4432"/>
    <lineage>
        <taxon>Eukaryota</taxon>
        <taxon>Viridiplantae</taxon>
        <taxon>Streptophyta</taxon>
        <taxon>Embryophyta</taxon>
        <taxon>Tracheophyta</taxon>
        <taxon>Spermatophyta</taxon>
        <taxon>Magnoliopsida</taxon>
        <taxon>Proteales</taxon>
        <taxon>Nelumbonaceae</taxon>
        <taxon>Nelumbo</taxon>
    </lineage>
</organism>
<proteinExistence type="predicted"/>
<dbReference type="Proteomes" id="UP000189703">
    <property type="component" value="Unplaced"/>
</dbReference>
<dbReference type="SUPFAM" id="SSF52821">
    <property type="entry name" value="Rhodanese/Cell cycle control phosphatase"/>
    <property type="match status" value="1"/>
</dbReference>
<dbReference type="STRING" id="4432.A0A1U8ASK9"/>
<dbReference type="InterPro" id="IPR052367">
    <property type="entry name" value="Thiosulfate_ST/Rhodanese-like"/>
</dbReference>
<name>A0A1U8ASK9_NELNU</name>
<dbReference type="SMART" id="SM00450">
    <property type="entry name" value="RHOD"/>
    <property type="match status" value="1"/>
</dbReference>
<dbReference type="PROSITE" id="PS50206">
    <property type="entry name" value="RHODANESE_3"/>
    <property type="match status" value="1"/>
</dbReference>
<gene>
    <name evidence="3" type="primary">LOC104603686</name>
</gene>
<accession>A0A1U8ASK9</accession>
<sequence length="186" mass="20015">MATTSSFVTSVCSARCFLLPRLHATQLLNTRNFPSPVKVNFPLVHPVGAKIRTWNFRSISAAVGSESSEPIAVPRSVPVRVAYELLQAGHRYLDVRTPEEFGGGHASAAINIPYMFRAGAGMTKNPNFLKEVSSHFGKDTEIIVGCQSGKRSLMAATELLSDGFTGITDIAGGYSAWTQNGLPTDQ</sequence>
<dbReference type="InterPro" id="IPR036873">
    <property type="entry name" value="Rhodanese-like_dom_sf"/>
</dbReference>
<dbReference type="Pfam" id="PF00581">
    <property type="entry name" value="Rhodanese"/>
    <property type="match status" value="1"/>
</dbReference>
<dbReference type="AlphaFoldDB" id="A0A1U8ASK9"/>
<dbReference type="eggNOG" id="KOG1530">
    <property type="taxonomic scope" value="Eukaryota"/>
</dbReference>
<evidence type="ECO:0000313" key="2">
    <source>
        <dbReference type="Proteomes" id="UP000189703"/>
    </source>
</evidence>
<dbReference type="OrthoDB" id="566238at2759"/>
<feature type="domain" description="Rhodanese" evidence="1">
    <location>
        <begin position="86"/>
        <end position="186"/>
    </location>
</feature>
<keyword evidence="2" id="KW-1185">Reference proteome</keyword>
<dbReference type="OMA" id="YSAWVEN"/>
<dbReference type="GeneID" id="104603686"/>
<dbReference type="PANTHER" id="PTHR45431">
    <property type="entry name" value="RHODANESE-LIKE DOMAIN-CONTAINING PROTEIN 15, CHLOROPLASTIC"/>
    <property type="match status" value="1"/>
</dbReference>